<dbReference type="Proteomes" id="UP000023152">
    <property type="component" value="Unassembled WGS sequence"/>
</dbReference>
<sequence length="126" mass="15398">MTYKKQTLWTQLNQVCGFSFGILLTLLYQWNAEKINNNTNIFRHVISEDFNTRLFYSFRIKFISFLLIFFQNQPSAYIYFWDDRYQGAGELGLFELKLQKITKQQQFSTKKQKFFLYEWFYASQKI</sequence>
<keyword evidence="1" id="KW-1133">Transmembrane helix</keyword>
<gene>
    <name evidence="2" type="ORF">RFI_31445</name>
</gene>
<dbReference type="AlphaFoldDB" id="X6LVK3"/>
<accession>X6LVK3</accession>
<organism evidence="2 3">
    <name type="scientific">Reticulomyxa filosa</name>
    <dbReference type="NCBI Taxonomy" id="46433"/>
    <lineage>
        <taxon>Eukaryota</taxon>
        <taxon>Sar</taxon>
        <taxon>Rhizaria</taxon>
        <taxon>Retaria</taxon>
        <taxon>Foraminifera</taxon>
        <taxon>Monothalamids</taxon>
        <taxon>Reticulomyxidae</taxon>
        <taxon>Reticulomyxa</taxon>
    </lineage>
</organism>
<protein>
    <recommendedName>
        <fullName evidence="4">Transmembrane protein</fullName>
    </recommendedName>
</protein>
<comment type="caution">
    <text evidence="2">The sequence shown here is derived from an EMBL/GenBank/DDBJ whole genome shotgun (WGS) entry which is preliminary data.</text>
</comment>
<evidence type="ECO:0008006" key="4">
    <source>
        <dbReference type="Google" id="ProtNLM"/>
    </source>
</evidence>
<dbReference type="EMBL" id="ASPP01027640">
    <property type="protein sequence ID" value="ETO05948.1"/>
    <property type="molecule type" value="Genomic_DNA"/>
</dbReference>
<feature type="transmembrane region" description="Helical" evidence="1">
    <location>
        <begin position="12"/>
        <end position="30"/>
    </location>
</feature>
<reference evidence="2 3" key="1">
    <citation type="journal article" date="2013" name="Curr. Biol.">
        <title>The Genome of the Foraminiferan Reticulomyxa filosa.</title>
        <authorList>
            <person name="Glockner G."/>
            <person name="Hulsmann N."/>
            <person name="Schleicher M."/>
            <person name="Noegel A.A."/>
            <person name="Eichinger L."/>
            <person name="Gallinger C."/>
            <person name="Pawlowski J."/>
            <person name="Sierra R."/>
            <person name="Euteneuer U."/>
            <person name="Pillet L."/>
            <person name="Moustafa A."/>
            <person name="Platzer M."/>
            <person name="Groth M."/>
            <person name="Szafranski K."/>
            <person name="Schliwa M."/>
        </authorList>
    </citation>
    <scope>NUCLEOTIDE SEQUENCE [LARGE SCALE GENOMIC DNA]</scope>
</reference>
<keyword evidence="1" id="KW-0812">Transmembrane</keyword>
<keyword evidence="1" id="KW-0472">Membrane</keyword>
<evidence type="ECO:0000256" key="1">
    <source>
        <dbReference type="SAM" id="Phobius"/>
    </source>
</evidence>
<name>X6LVK3_RETFI</name>
<evidence type="ECO:0000313" key="3">
    <source>
        <dbReference type="Proteomes" id="UP000023152"/>
    </source>
</evidence>
<keyword evidence="3" id="KW-1185">Reference proteome</keyword>
<evidence type="ECO:0000313" key="2">
    <source>
        <dbReference type="EMBL" id="ETO05948.1"/>
    </source>
</evidence>
<proteinExistence type="predicted"/>